<proteinExistence type="predicted"/>
<evidence type="ECO:0000313" key="5">
    <source>
        <dbReference type="Proteomes" id="UP000253250"/>
    </source>
</evidence>
<dbReference type="OrthoDB" id="9798855at2"/>
<evidence type="ECO:0000256" key="1">
    <source>
        <dbReference type="ARBA" id="ARBA00022884"/>
    </source>
</evidence>
<accession>A0A368HI79</accession>
<dbReference type="AlphaFoldDB" id="A0A368HI79"/>
<dbReference type="Pfam" id="PF00076">
    <property type="entry name" value="RRM_1"/>
    <property type="match status" value="1"/>
</dbReference>
<evidence type="ECO:0000313" key="4">
    <source>
        <dbReference type="EMBL" id="RCN56879.1"/>
    </source>
</evidence>
<dbReference type="GO" id="GO:0003729">
    <property type="term" value="F:mRNA binding"/>
    <property type="evidence" value="ECO:0007669"/>
    <property type="project" value="TreeGrafter"/>
</dbReference>
<keyword evidence="5" id="KW-1185">Reference proteome</keyword>
<keyword evidence="1" id="KW-0694">RNA-binding</keyword>
<gene>
    <name evidence="4" type="ORF">C4900_14165</name>
</gene>
<dbReference type="Gene3D" id="3.30.70.330">
    <property type="match status" value="1"/>
</dbReference>
<feature type="domain" description="RRM" evidence="3">
    <location>
        <begin position="80"/>
        <end position="155"/>
    </location>
</feature>
<dbReference type="PANTHER" id="PTHR23003">
    <property type="entry name" value="RNA RECOGNITION MOTIF RRM DOMAIN CONTAINING PROTEIN"/>
    <property type="match status" value="1"/>
</dbReference>
<dbReference type="CDD" id="cd00590">
    <property type="entry name" value="RRM_SF"/>
    <property type="match status" value="1"/>
</dbReference>
<dbReference type="InterPro" id="IPR000504">
    <property type="entry name" value="RRM_dom"/>
</dbReference>
<evidence type="ECO:0000259" key="3">
    <source>
        <dbReference type="PROSITE" id="PS50102"/>
    </source>
</evidence>
<dbReference type="PROSITE" id="PS50102">
    <property type="entry name" value="RRM"/>
    <property type="match status" value="1"/>
</dbReference>
<dbReference type="GO" id="GO:0005737">
    <property type="term" value="C:cytoplasm"/>
    <property type="evidence" value="ECO:0007669"/>
    <property type="project" value="TreeGrafter"/>
</dbReference>
<evidence type="ECO:0000256" key="2">
    <source>
        <dbReference type="SAM" id="MobiDB-lite"/>
    </source>
</evidence>
<dbReference type="Proteomes" id="UP000253250">
    <property type="component" value="Unassembled WGS sequence"/>
</dbReference>
<feature type="region of interest" description="Disordered" evidence="2">
    <location>
        <begin position="1"/>
        <end position="46"/>
    </location>
</feature>
<comment type="caution">
    <text evidence="4">The sequence shown here is derived from an EMBL/GenBank/DDBJ whole genome shotgun (WGS) entry which is preliminary data.</text>
</comment>
<dbReference type="InterPro" id="IPR035979">
    <property type="entry name" value="RBD_domain_sf"/>
</dbReference>
<reference evidence="4 5" key="1">
    <citation type="submission" date="2018-02" db="EMBL/GenBank/DDBJ databases">
        <title>Insights into the biology of acidophilic members of the Acidiferrobacteraceae family derived from comparative genomic analyses.</title>
        <authorList>
            <person name="Issotta F."/>
            <person name="Thyssen C."/>
            <person name="Mena C."/>
            <person name="Moya A."/>
            <person name="Bellenberg S."/>
            <person name="Sproer C."/>
            <person name="Covarrubias P.C."/>
            <person name="Sand W."/>
            <person name="Quatrini R."/>
            <person name="Vera M."/>
        </authorList>
    </citation>
    <scope>NUCLEOTIDE SEQUENCE [LARGE SCALE GENOMIC DNA]</scope>
    <source>
        <strain evidence="5">m-1</strain>
    </source>
</reference>
<organism evidence="4 5">
    <name type="scientific">Acidiferrobacter thiooxydans</name>
    <dbReference type="NCBI Taxonomy" id="163359"/>
    <lineage>
        <taxon>Bacteria</taxon>
        <taxon>Pseudomonadati</taxon>
        <taxon>Pseudomonadota</taxon>
        <taxon>Gammaproteobacteria</taxon>
        <taxon>Acidiferrobacterales</taxon>
        <taxon>Acidiferrobacteraceae</taxon>
        <taxon>Acidiferrobacter</taxon>
    </lineage>
</organism>
<dbReference type="EMBL" id="PSYR01000002">
    <property type="protein sequence ID" value="RCN56879.1"/>
    <property type="molecule type" value="Genomic_DNA"/>
</dbReference>
<sequence length="189" mass="20381">MAHPARRLGMSSRSPRVTRSRCDPQALPCGTEGPHPRTLLTHGAGRRTEGRTGRIADSSCLLTSNQCMNGVRPYEGVACMNLYIGNLSRTVTEADLELIFEGLGHIVFVCLASPSGDRGYAFVAVADEGQARLAINAMNGKYLKGLRLIVRPVLDHARQARALRAHKAPRGSREAGARLRVLKGGQALD</sequence>
<dbReference type="SMART" id="SM00360">
    <property type="entry name" value="RRM"/>
    <property type="match status" value="1"/>
</dbReference>
<dbReference type="SUPFAM" id="SSF54928">
    <property type="entry name" value="RNA-binding domain, RBD"/>
    <property type="match status" value="1"/>
</dbReference>
<dbReference type="InterPro" id="IPR050374">
    <property type="entry name" value="RRT5_SRSF_SR"/>
</dbReference>
<name>A0A368HI79_9GAMM</name>
<dbReference type="InterPro" id="IPR012677">
    <property type="entry name" value="Nucleotide-bd_a/b_plait_sf"/>
</dbReference>
<protein>
    <recommendedName>
        <fullName evidence="3">RRM domain-containing protein</fullName>
    </recommendedName>
</protein>